<dbReference type="PANTHER" id="PTHR35902:SF6">
    <property type="entry name" value="CONSERVED WITHIN P. AEROPHILUM"/>
    <property type="match status" value="1"/>
</dbReference>
<proteinExistence type="predicted"/>
<feature type="chain" id="PRO_5027930788" description="CARDB domain-containing protein" evidence="2">
    <location>
        <begin position="22"/>
        <end position="612"/>
    </location>
</feature>
<accession>A0A7C4KHZ2</accession>
<keyword evidence="2" id="KW-0732">Signal</keyword>
<evidence type="ECO:0000256" key="1">
    <source>
        <dbReference type="SAM" id="MobiDB-lite"/>
    </source>
</evidence>
<evidence type="ECO:0000313" key="4">
    <source>
        <dbReference type="EMBL" id="HGS22114.1"/>
    </source>
</evidence>
<gene>
    <name evidence="4" type="ORF">ENT37_09620</name>
</gene>
<sequence length="612" mass="63338">MSKSSLLRILTLFTLLMAALALPRPGVTVQAVDLRQTGTLGVSVDQVSKSGLPGSSVLFNFTVQNNALTDINVTITTSASGLGNVSAPGSVFIAANDSQSVQVAINLSATAVPGSSEGITVTFTPTDPTIPAASRLISVSVSAPPTAQPTTPPGAARPLVVVSGYYLDKDTIAVGDSFKLFVELRNNGALNASNLILSFVNESFLPQDTGGVVALGSLDVGSKREVSQRFLVSSALAGQGVGIVPVKLTYTDANGVAYNEAFSITLQLRVYSGAAAPTPTPTQAQVFRPQLVIAAYQTDVDPLQPGTQFNLDLEIGNLGNADARSVTMVLGGGVSPDPSGTPQPGGVSGGSGDLTNFAPVGSSNLVYLGDLPASATAKTSTRLIVNVSANPGAYTLKISFVYTDPKGNRLVDDQVITLLIYQLPSVEVNFYRDPGPIYAEQMATLPLQVVNLGRKQAVLGNMTVTAAGAEVQNNTTLVGPLDPGGFFTLDAMLTPPQPGPLDLNVAINYTDDFNQSRQINQTITLNVLEGAPLGPEGPGMNGNPGMEGPGVLPTVEETFWQKVLRFLKGLIGLDSAPPQPEAFPGGMEGIPTEGPVNAPVEQPVIIPPQKGP</sequence>
<dbReference type="Pfam" id="PF07705">
    <property type="entry name" value="CARDB"/>
    <property type="match status" value="1"/>
</dbReference>
<feature type="signal peptide" evidence="2">
    <location>
        <begin position="1"/>
        <end position="21"/>
    </location>
</feature>
<dbReference type="InterPro" id="IPR013783">
    <property type="entry name" value="Ig-like_fold"/>
</dbReference>
<evidence type="ECO:0000259" key="3">
    <source>
        <dbReference type="Pfam" id="PF07705"/>
    </source>
</evidence>
<dbReference type="Gene3D" id="2.60.40.10">
    <property type="entry name" value="Immunoglobulins"/>
    <property type="match status" value="1"/>
</dbReference>
<dbReference type="InterPro" id="IPR011635">
    <property type="entry name" value="CARDB"/>
</dbReference>
<dbReference type="PANTHER" id="PTHR35902">
    <property type="entry name" value="S-LAYER DOMAIN-LIKE PROTEIN-RELATED"/>
    <property type="match status" value="1"/>
</dbReference>
<dbReference type="AlphaFoldDB" id="A0A7C4KHZ2"/>
<name>A0A7C4KHZ2_9CHLR</name>
<feature type="domain" description="CARDB" evidence="3">
    <location>
        <begin position="432"/>
        <end position="523"/>
    </location>
</feature>
<reference evidence="4" key="1">
    <citation type="journal article" date="2020" name="mSystems">
        <title>Genome- and Community-Level Interaction Insights into Carbon Utilization and Element Cycling Functions of Hydrothermarchaeota in Hydrothermal Sediment.</title>
        <authorList>
            <person name="Zhou Z."/>
            <person name="Liu Y."/>
            <person name="Xu W."/>
            <person name="Pan J."/>
            <person name="Luo Z.H."/>
            <person name="Li M."/>
        </authorList>
    </citation>
    <scope>NUCLEOTIDE SEQUENCE [LARGE SCALE GENOMIC DNA]</scope>
    <source>
        <strain evidence="4">SpSt-573</strain>
    </source>
</reference>
<organism evidence="4">
    <name type="scientific">Anaerolinea thermolimosa</name>
    <dbReference type="NCBI Taxonomy" id="229919"/>
    <lineage>
        <taxon>Bacteria</taxon>
        <taxon>Bacillati</taxon>
        <taxon>Chloroflexota</taxon>
        <taxon>Anaerolineae</taxon>
        <taxon>Anaerolineales</taxon>
        <taxon>Anaerolineaceae</taxon>
        <taxon>Anaerolinea</taxon>
    </lineage>
</organism>
<feature type="region of interest" description="Disordered" evidence="1">
    <location>
        <begin position="590"/>
        <end position="612"/>
    </location>
</feature>
<dbReference type="EMBL" id="DSYK01000466">
    <property type="protein sequence ID" value="HGS22114.1"/>
    <property type="molecule type" value="Genomic_DNA"/>
</dbReference>
<comment type="caution">
    <text evidence="4">The sequence shown here is derived from an EMBL/GenBank/DDBJ whole genome shotgun (WGS) entry which is preliminary data.</text>
</comment>
<protein>
    <recommendedName>
        <fullName evidence="3">CARDB domain-containing protein</fullName>
    </recommendedName>
</protein>
<evidence type="ECO:0000256" key="2">
    <source>
        <dbReference type="SAM" id="SignalP"/>
    </source>
</evidence>